<dbReference type="InterPro" id="IPR001509">
    <property type="entry name" value="Epimerase_deHydtase"/>
</dbReference>
<dbReference type="GO" id="GO:0004029">
    <property type="term" value="F:aldehyde dehydrogenase (NAD+) activity"/>
    <property type="evidence" value="ECO:0007669"/>
    <property type="project" value="TreeGrafter"/>
</dbReference>
<dbReference type="Gene3D" id="3.40.50.720">
    <property type="entry name" value="NAD(P)-binding Rossmann-like Domain"/>
    <property type="match status" value="1"/>
</dbReference>
<dbReference type="Pfam" id="PF01370">
    <property type="entry name" value="Epimerase"/>
    <property type="match status" value="1"/>
</dbReference>
<dbReference type="RefSeq" id="WP_144651765.1">
    <property type="nucleotide sequence ID" value="NZ_VNFK01000011.1"/>
</dbReference>
<proteinExistence type="predicted"/>
<dbReference type="EMBL" id="VNFK01000011">
    <property type="protein sequence ID" value="TVU61278.1"/>
    <property type="molecule type" value="Genomic_DNA"/>
</dbReference>
<dbReference type="GO" id="GO:0005737">
    <property type="term" value="C:cytoplasm"/>
    <property type="evidence" value="ECO:0007669"/>
    <property type="project" value="TreeGrafter"/>
</dbReference>
<dbReference type="PANTHER" id="PTHR48079:SF6">
    <property type="entry name" value="NAD(P)-BINDING DOMAIN-CONTAINING PROTEIN-RELATED"/>
    <property type="match status" value="1"/>
</dbReference>
<protein>
    <submittedName>
        <fullName evidence="2">NAD-dependent epimerase/dehydratase family protein</fullName>
    </submittedName>
</protein>
<dbReference type="AlphaFoldDB" id="A0A558GWQ2"/>
<reference evidence="2 3" key="1">
    <citation type="submission" date="2019-07" db="EMBL/GenBank/DDBJ databases">
        <title>Diversity of Bacteria from Kongsfjorden, Arctic.</title>
        <authorList>
            <person name="Yu Y."/>
        </authorList>
    </citation>
    <scope>NUCLEOTIDE SEQUENCE [LARGE SCALE GENOMIC DNA]</scope>
    <source>
        <strain evidence="2 3">SM1928</strain>
    </source>
</reference>
<organism evidence="2 3">
    <name type="scientific">Paenarthrobacter nitroguajacolicus</name>
    <name type="common">Arthrobacter nitroguajacolicus</name>
    <dbReference type="NCBI Taxonomy" id="211146"/>
    <lineage>
        <taxon>Bacteria</taxon>
        <taxon>Bacillati</taxon>
        <taxon>Actinomycetota</taxon>
        <taxon>Actinomycetes</taxon>
        <taxon>Micrococcales</taxon>
        <taxon>Micrococcaceae</taxon>
        <taxon>Paenarthrobacter</taxon>
    </lineage>
</organism>
<comment type="caution">
    <text evidence="2">The sequence shown here is derived from an EMBL/GenBank/DDBJ whole genome shotgun (WGS) entry which is preliminary data.</text>
</comment>
<evidence type="ECO:0000313" key="2">
    <source>
        <dbReference type="EMBL" id="TVU61278.1"/>
    </source>
</evidence>
<dbReference type="SUPFAM" id="SSF51735">
    <property type="entry name" value="NAD(P)-binding Rossmann-fold domains"/>
    <property type="match status" value="1"/>
</dbReference>
<evidence type="ECO:0000313" key="3">
    <source>
        <dbReference type="Proteomes" id="UP000316500"/>
    </source>
</evidence>
<sequence>MHIFVTGATGYIGQAVSQRFLQAGHSVSGLVRSESGAKALRARDINPVLGGLDDATTLREAALAADAVVDTATADHADSTQVFLSALEGTGKKFIRTSGTGVYTDLAQGELNQTVFTEDVVHDPAEIVATRYSTDQAVTEASGRGIHTVVLRPSMIFGDGASEQLPLLIRQAITSGRSLYVGRGDNRWSNVYISDLAEAYLLALENAPAGSVYNLASGEARMGDIAETIARLVGLESAESCPPEVAYEALGQRWVDVAISSNSRVDSAKARAELGWNPVGPDLLDDLGTGSYKRIWAYKGDPHDHVQAVAGDDTLQGAGSL</sequence>
<accession>A0A558GWQ2</accession>
<dbReference type="Proteomes" id="UP000316500">
    <property type="component" value="Unassembled WGS sequence"/>
</dbReference>
<evidence type="ECO:0000259" key="1">
    <source>
        <dbReference type="Pfam" id="PF01370"/>
    </source>
</evidence>
<dbReference type="OrthoDB" id="9787292at2"/>
<gene>
    <name evidence="2" type="ORF">FQP90_14795</name>
</gene>
<name>A0A558GWQ2_PAENT</name>
<dbReference type="PANTHER" id="PTHR48079">
    <property type="entry name" value="PROTEIN YEEZ"/>
    <property type="match status" value="1"/>
</dbReference>
<feature type="domain" description="NAD-dependent epimerase/dehydratase" evidence="1">
    <location>
        <begin position="3"/>
        <end position="216"/>
    </location>
</feature>
<dbReference type="InterPro" id="IPR051783">
    <property type="entry name" value="NAD(P)-dependent_oxidoreduct"/>
</dbReference>
<dbReference type="InterPro" id="IPR036291">
    <property type="entry name" value="NAD(P)-bd_dom_sf"/>
</dbReference>